<dbReference type="OrthoDB" id="5807469at2759"/>
<dbReference type="EMBL" id="JOJR01000053">
    <property type="protein sequence ID" value="RCN47998.1"/>
    <property type="molecule type" value="Genomic_DNA"/>
</dbReference>
<dbReference type="AlphaFoldDB" id="A0A368GWQ6"/>
<reference evidence="1 2" key="1">
    <citation type="submission" date="2014-10" db="EMBL/GenBank/DDBJ databases">
        <title>Draft genome of the hookworm Ancylostoma caninum.</title>
        <authorList>
            <person name="Mitreva M."/>
        </authorList>
    </citation>
    <scope>NUCLEOTIDE SEQUENCE [LARGE SCALE GENOMIC DNA]</scope>
    <source>
        <strain evidence="1 2">Baltimore</strain>
    </source>
</reference>
<accession>A0A368GWQ6</accession>
<proteinExistence type="predicted"/>
<dbReference type="Proteomes" id="UP000252519">
    <property type="component" value="Unassembled WGS sequence"/>
</dbReference>
<organism evidence="1 2">
    <name type="scientific">Ancylostoma caninum</name>
    <name type="common">Dog hookworm</name>
    <dbReference type="NCBI Taxonomy" id="29170"/>
    <lineage>
        <taxon>Eukaryota</taxon>
        <taxon>Metazoa</taxon>
        <taxon>Ecdysozoa</taxon>
        <taxon>Nematoda</taxon>
        <taxon>Chromadorea</taxon>
        <taxon>Rhabditida</taxon>
        <taxon>Rhabditina</taxon>
        <taxon>Rhabditomorpha</taxon>
        <taxon>Strongyloidea</taxon>
        <taxon>Ancylostomatidae</taxon>
        <taxon>Ancylostomatinae</taxon>
        <taxon>Ancylostoma</taxon>
    </lineage>
</organism>
<protein>
    <submittedName>
        <fullName evidence="1">Uncharacterized protein</fullName>
    </submittedName>
</protein>
<evidence type="ECO:0000313" key="1">
    <source>
        <dbReference type="EMBL" id="RCN47998.1"/>
    </source>
</evidence>
<comment type="caution">
    <text evidence="1">The sequence shown here is derived from an EMBL/GenBank/DDBJ whole genome shotgun (WGS) entry which is preliminary data.</text>
</comment>
<keyword evidence="2" id="KW-1185">Reference proteome</keyword>
<sequence length="169" mass="18631">MVLKRYVASTGTRLLSGGTCPHAGIATVDVTAMAARTPTWHEIPRAIANCRDGGTPSRTLNCRILNMSVELVTSASELLTLMDCNGCVFQKDEHLRLALDGYDKKMLNVKLIAPLKIDVDWKWTIGEDGCNNFSVRMSAMSTIDDHRLADLTEFCRSFDTDGFVSCNNL</sequence>
<gene>
    <name evidence="1" type="ORF">ANCCAN_05937</name>
</gene>
<evidence type="ECO:0000313" key="2">
    <source>
        <dbReference type="Proteomes" id="UP000252519"/>
    </source>
</evidence>
<name>A0A368GWQ6_ANCCA</name>